<organism evidence="1 2">
    <name type="scientific">Hepatospora eriocheir</name>
    <dbReference type="NCBI Taxonomy" id="1081669"/>
    <lineage>
        <taxon>Eukaryota</taxon>
        <taxon>Fungi</taxon>
        <taxon>Fungi incertae sedis</taxon>
        <taxon>Microsporidia</taxon>
        <taxon>Hepatosporidae</taxon>
        <taxon>Hepatospora</taxon>
    </lineage>
</organism>
<reference evidence="1 2" key="1">
    <citation type="journal article" date="2017" name="Environ. Microbiol.">
        <title>Decay of the glycolytic pathway and adaptation to intranuclear parasitism within Enterocytozoonidae microsporidia.</title>
        <authorList>
            <person name="Wiredu Boakye D."/>
            <person name="Jaroenlak P."/>
            <person name="Prachumwat A."/>
            <person name="Williams T.A."/>
            <person name="Bateman K.S."/>
            <person name="Itsathitphaisarn O."/>
            <person name="Sritunyalucksana K."/>
            <person name="Paszkiewicz K.H."/>
            <person name="Moore K.A."/>
            <person name="Stentiford G.D."/>
            <person name="Williams B.A."/>
        </authorList>
    </citation>
    <scope>NUCLEOTIDE SEQUENCE [LARGE SCALE GENOMIC DNA]</scope>
    <source>
        <strain evidence="2">canceri</strain>
    </source>
</reference>
<dbReference type="Proteomes" id="UP000192501">
    <property type="component" value="Unassembled WGS sequence"/>
</dbReference>
<dbReference type="EMBL" id="LTAI01000319">
    <property type="protein sequence ID" value="ORD99043.1"/>
    <property type="molecule type" value="Genomic_DNA"/>
</dbReference>
<protein>
    <recommendedName>
        <fullName evidence="3">Myb-like domain-containing protein</fullName>
    </recommendedName>
</protein>
<evidence type="ECO:0008006" key="3">
    <source>
        <dbReference type="Google" id="ProtNLM"/>
    </source>
</evidence>
<dbReference type="VEuPathDB" id="MicrosporidiaDB:A0H76_1505"/>
<evidence type="ECO:0000313" key="2">
    <source>
        <dbReference type="Proteomes" id="UP000192501"/>
    </source>
</evidence>
<gene>
    <name evidence="1" type="ORF">A0H76_1505</name>
</gene>
<proteinExistence type="predicted"/>
<name>A0A1X0QH09_9MICR</name>
<dbReference type="VEuPathDB" id="MicrosporidiaDB:HERIO_2331"/>
<dbReference type="Gene3D" id="1.10.10.60">
    <property type="entry name" value="Homeodomain-like"/>
    <property type="match status" value="1"/>
</dbReference>
<comment type="caution">
    <text evidence="1">The sequence shown here is derived from an EMBL/GenBank/DDBJ whole genome shotgun (WGS) entry which is preliminary data.</text>
</comment>
<evidence type="ECO:0000313" key="1">
    <source>
        <dbReference type="EMBL" id="ORD99043.1"/>
    </source>
</evidence>
<accession>A0A1X0QH09</accession>
<dbReference type="AlphaFoldDB" id="A0A1X0QH09"/>
<sequence length="254" mass="29604">MGEFKDYEIENQVNDVNDVPSVIEAPKLVRTKKSDEETELKKVSNKKTSKELTDNAVDSMLIENLVECEEKSTWGNVSKDNMFKTNFLAQTSEIKFNSKRSESRVKIPFTEEEQAYLIRKVEEHGDNWKLILMTGLNEKIFHPERRTIDLKIKMDLIRKNTSYHRAAFRTWDLISINGEEIYASENKRYHEFEKFPSTAVKKFASLPVLDHLKNFIVTVVDRKVSFVSHTYKVDVIVTAAGKKHKIRKAKNEEE</sequence>